<dbReference type="Proteomes" id="UP001207468">
    <property type="component" value="Unassembled WGS sequence"/>
</dbReference>
<comment type="caution">
    <text evidence="1">The sequence shown here is derived from an EMBL/GenBank/DDBJ whole genome shotgun (WGS) entry which is preliminary data.</text>
</comment>
<keyword evidence="2" id="KW-1185">Reference proteome</keyword>
<evidence type="ECO:0000313" key="2">
    <source>
        <dbReference type="Proteomes" id="UP001207468"/>
    </source>
</evidence>
<reference evidence="1" key="1">
    <citation type="submission" date="2021-03" db="EMBL/GenBank/DDBJ databases">
        <title>Evolutionary priming and transition to the ectomycorrhizal habit in an iconic lineage of mushroom-forming fungi: is preadaptation a requirement?</title>
        <authorList>
            <consortium name="DOE Joint Genome Institute"/>
            <person name="Looney B.P."/>
            <person name="Miyauchi S."/>
            <person name="Morin E."/>
            <person name="Drula E."/>
            <person name="Courty P.E."/>
            <person name="Chicoki N."/>
            <person name="Fauchery L."/>
            <person name="Kohler A."/>
            <person name="Kuo A."/>
            <person name="LaButti K."/>
            <person name="Pangilinan J."/>
            <person name="Lipzen A."/>
            <person name="Riley R."/>
            <person name="Andreopoulos W."/>
            <person name="He G."/>
            <person name="Johnson J."/>
            <person name="Barry K.W."/>
            <person name="Grigoriev I.V."/>
            <person name="Nagy L."/>
            <person name="Hibbett D."/>
            <person name="Henrissat B."/>
            <person name="Matheny P.B."/>
            <person name="Labbe J."/>
            <person name="Martin A.F."/>
        </authorList>
    </citation>
    <scope>NUCLEOTIDE SEQUENCE</scope>
    <source>
        <strain evidence="1">BPL698</strain>
    </source>
</reference>
<sequence>MLLAAVNATDKLSTSHGHGSWRVASIYLGVIAPARASSPGYRRGRASQLLPRGPTSGVVDPFVCLFCRVRGKCGHCYHDPFCQGSPQGCSLLLEATPYLDHIVYAATLKPSPCSGQLWQLVRFPLLSFTVPKASRYSFYDTSSAYVLRIIAHDSRIPPLEMRPDLDLLHASAVAVGGNLGRFQTHL</sequence>
<gene>
    <name evidence="1" type="ORF">F5148DRAFT_1215804</name>
</gene>
<proteinExistence type="predicted"/>
<evidence type="ECO:0000313" key="1">
    <source>
        <dbReference type="EMBL" id="KAI9461072.1"/>
    </source>
</evidence>
<accession>A0ACC0U3V7</accession>
<organism evidence="1 2">
    <name type="scientific">Russula earlei</name>
    <dbReference type="NCBI Taxonomy" id="71964"/>
    <lineage>
        <taxon>Eukaryota</taxon>
        <taxon>Fungi</taxon>
        <taxon>Dikarya</taxon>
        <taxon>Basidiomycota</taxon>
        <taxon>Agaricomycotina</taxon>
        <taxon>Agaricomycetes</taxon>
        <taxon>Russulales</taxon>
        <taxon>Russulaceae</taxon>
        <taxon>Russula</taxon>
    </lineage>
</organism>
<dbReference type="EMBL" id="JAGFNK010000181">
    <property type="protein sequence ID" value="KAI9461072.1"/>
    <property type="molecule type" value="Genomic_DNA"/>
</dbReference>
<protein>
    <submittedName>
        <fullName evidence="1">Uncharacterized protein</fullName>
    </submittedName>
</protein>
<name>A0ACC0U3V7_9AGAM</name>